<dbReference type="Proteomes" id="UP001178461">
    <property type="component" value="Chromosome 8"/>
</dbReference>
<accession>A0AA35PEH7</accession>
<proteinExistence type="inferred from homology"/>
<evidence type="ECO:0000256" key="3">
    <source>
        <dbReference type="ARBA" id="ARBA00008135"/>
    </source>
</evidence>
<keyword evidence="4 9" id="KW-0812">Transmembrane</keyword>
<dbReference type="SUPFAM" id="SSF81406">
    <property type="entry name" value="Mitochondrial cytochrome c oxidase subunit IV"/>
    <property type="match status" value="1"/>
</dbReference>
<evidence type="ECO:0000313" key="10">
    <source>
        <dbReference type="EMBL" id="CAI5782408.1"/>
    </source>
</evidence>
<evidence type="ECO:0000313" key="11">
    <source>
        <dbReference type="Proteomes" id="UP001178461"/>
    </source>
</evidence>
<evidence type="ECO:0000256" key="9">
    <source>
        <dbReference type="RuleBase" id="RU367145"/>
    </source>
</evidence>
<comment type="similarity">
    <text evidence="3 9">Belongs to the cytochrome c oxidase IV family.</text>
</comment>
<dbReference type="CDD" id="cd00922">
    <property type="entry name" value="Cyt_c_Oxidase_IV"/>
    <property type="match status" value="1"/>
</dbReference>
<comment type="subunit">
    <text evidence="9">Component of the cytochrome c oxidase (complex IV, CIV), a multisubunit enzyme composed of 14 subunits.</text>
</comment>
<keyword evidence="5 9" id="KW-0999">Mitochondrion inner membrane</keyword>
<gene>
    <name evidence="10" type="ORF">PODLI_1B016980</name>
</gene>
<dbReference type="AlphaFoldDB" id="A0AA35PEH7"/>
<protein>
    <recommendedName>
        <fullName evidence="9">Cytochrome c oxidase subunit 4</fullName>
    </recommendedName>
</protein>
<dbReference type="EMBL" id="OX395133">
    <property type="protein sequence ID" value="CAI5782408.1"/>
    <property type="molecule type" value="Genomic_DNA"/>
</dbReference>
<evidence type="ECO:0000256" key="5">
    <source>
        <dbReference type="ARBA" id="ARBA00022792"/>
    </source>
</evidence>
<keyword evidence="11" id="KW-1185">Reference proteome</keyword>
<keyword evidence="7 9" id="KW-0496">Mitochondrion</keyword>
<dbReference type="GO" id="GO:0045277">
    <property type="term" value="C:respiratory chain complex IV"/>
    <property type="evidence" value="ECO:0007669"/>
    <property type="project" value="InterPro"/>
</dbReference>
<comment type="subcellular location">
    <subcellularLocation>
        <location evidence="1 9">Mitochondrion inner membrane</location>
        <topology evidence="1 9">Single-pass membrane protein</topology>
    </subcellularLocation>
</comment>
<evidence type="ECO:0000256" key="7">
    <source>
        <dbReference type="ARBA" id="ARBA00023128"/>
    </source>
</evidence>
<dbReference type="InterPro" id="IPR013288">
    <property type="entry name" value="Cyt_c_oxidase_su4"/>
</dbReference>
<comment type="function">
    <text evidence="9">Component of the cytochrome c oxidase, the last enzyme in the mitochondrial electron transport chain which drives oxidative phosphorylation.</text>
</comment>
<sequence>MLGPSLSHAALRFRFPLLPSFRPHSAGFRGHELPRVCGGRMLASRAFSLLGKRAISTSVCVRAHGHGIAKTEDFSLPAYIDRRDVPLPEVQFTKSLSSEQKALKEKEKASWTALSSAEKVALYRIKFNETFAEMNKGSSEWKTILGGTLFFIGLTAFVVIWQRMYVFGPIPRTFTDEWKAMQTKRMLDMRVNPIDGFSNKWDYEKNEWKK</sequence>
<dbReference type="GO" id="GO:0005743">
    <property type="term" value="C:mitochondrial inner membrane"/>
    <property type="evidence" value="ECO:0007669"/>
    <property type="project" value="UniProtKB-SubCell"/>
</dbReference>
<dbReference type="PANTHER" id="PTHR10707:SF12">
    <property type="entry name" value="CYTOCHROME C OXIDASE SUBUNIT 4 ISOFORM 1, MITOCHONDRIAL"/>
    <property type="match status" value="1"/>
</dbReference>
<dbReference type="PRINTS" id="PR01873">
    <property type="entry name" value="CYTCOXIDASE4"/>
</dbReference>
<reference evidence="10" key="1">
    <citation type="submission" date="2022-12" db="EMBL/GenBank/DDBJ databases">
        <authorList>
            <person name="Alioto T."/>
            <person name="Alioto T."/>
            <person name="Gomez Garrido J."/>
        </authorList>
    </citation>
    <scope>NUCLEOTIDE SEQUENCE</scope>
</reference>
<evidence type="ECO:0000256" key="8">
    <source>
        <dbReference type="ARBA" id="ARBA00023136"/>
    </source>
</evidence>
<evidence type="ECO:0000256" key="4">
    <source>
        <dbReference type="ARBA" id="ARBA00022692"/>
    </source>
</evidence>
<dbReference type="Gene3D" id="1.10.442.10">
    <property type="entry name" value="Cytochrome c oxidase subunit IV"/>
    <property type="match status" value="1"/>
</dbReference>
<evidence type="ECO:0000256" key="6">
    <source>
        <dbReference type="ARBA" id="ARBA00022989"/>
    </source>
</evidence>
<dbReference type="InterPro" id="IPR036639">
    <property type="entry name" value="Cyt_c_oxidase_su4_sf"/>
</dbReference>
<dbReference type="Pfam" id="PF02936">
    <property type="entry name" value="COX4"/>
    <property type="match status" value="1"/>
</dbReference>
<dbReference type="GO" id="GO:0006123">
    <property type="term" value="P:mitochondrial electron transport, cytochrome c to oxygen"/>
    <property type="evidence" value="ECO:0007669"/>
    <property type="project" value="InterPro"/>
</dbReference>
<dbReference type="InterPro" id="IPR004203">
    <property type="entry name" value="Cyt_c_oxidase_su4_fam"/>
</dbReference>
<name>A0AA35PEH7_9SAUR</name>
<evidence type="ECO:0000256" key="1">
    <source>
        <dbReference type="ARBA" id="ARBA00004434"/>
    </source>
</evidence>
<comment type="pathway">
    <text evidence="2 9">Energy metabolism; oxidative phosphorylation.</text>
</comment>
<keyword evidence="8 9" id="KW-0472">Membrane</keyword>
<keyword evidence="6 9" id="KW-1133">Transmembrane helix</keyword>
<organism evidence="10 11">
    <name type="scientific">Podarcis lilfordi</name>
    <name type="common">Lilford's wall lizard</name>
    <dbReference type="NCBI Taxonomy" id="74358"/>
    <lineage>
        <taxon>Eukaryota</taxon>
        <taxon>Metazoa</taxon>
        <taxon>Chordata</taxon>
        <taxon>Craniata</taxon>
        <taxon>Vertebrata</taxon>
        <taxon>Euteleostomi</taxon>
        <taxon>Lepidosauria</taxon>
        <taxon>Squamata</taxon>
        <taxon>Bifurcata</taxon>
        <taxon>Unidentata</taxon>
        <taxon>Episquamata</taxon>
        <taxon>Laterata</taxon>
        <taxon>Lacertibaenia</taxon>
        <taxon>Lacertidae</taxon>
        <taxon>Podarcis</taxon>
    </lineage>
</organism>
<dbReference type="PANTHER" id="PTHR10707">
    <property type="entry name" value="CYTOCHROME C OXIDASE SUBUNIT IV"/>
    <property type="match status" value="1"/>
</dbReference>
<dbReference type="FunFam" id="1.10.442.10:FF:000001">
    <property type="entry name" value="Cytochrome c oxidase subunit 4 isoform 1"/>
    <property type="match status" value="1"/>
</dbReference>
<feature type="transmembrane region" description="Helical" evidence="9">
    <location>
        <begin position="144"/>
        <end position="164"/>
    </location>
</feature>
<evidence type="ECO:0000256" key="2">
    <source>
        <dbReference type="ARBA" id="ARBA00004673"/>
    </source>
</evidence>